<dbReference type="PANTHER" id="PTHR43611:SF3">
    <property type="entry name" value="FLAVIN MONONUCLEOTIDE HYDROLASE 1, CHLOROPLATIC"/>
    <property type="match status" value="1"/>
</dbReference>
<dbReference type="SUPFAM" id="SSF56784">
    <property type="entry name" value="HAD-like"/>
    <property type="match status" value="1"/>
</dbReference>
<feature type="non-terminal residue" evidence="1">
    <location>
        <position position="39"/>
    </location>
</feature>
<dbReference type="InterPro" id="IPR036412">
    <property type="entry name" value="HAD-like_sf"/>
</dbReference>
<reference evidence="1 2" key="1">
    <citation type="journal article" date="2014" name="Am. J. Bot.">
        <title>Genome assembly and annotation for red clover (Trifolium pratense; Fabaceae).</title>
        <authorList>
            <person name="Istvanek J."/>
            <person name="Jaros M."/>
            <person name="Krenek A."/>
            <person name="Repkova J."/>
        </authorList>
    </citation>
    <scope>NUCLEOTIDE SEQUENCE [LARGE SCALE GENOMIC DNA]</scope>
    <source>
        <strain evidence="2">cv. Tatra</strain>
        <tissue evidence="1">Young leaves</tissue>
    </source>
</reference>
<gene>
    <name evidence="1" type="ORF">L195_g019609</name>
</gene>
<protein>
    <submittedName>
        <fullName evidence="1">Phosphoglycolate phosphatase</fullName>
    </submittedName>
</protein>
<dbReference type="AlphaFoldDB" id="A0A2K3N032"/>
<sequence>MAFYRMFCIVGKRKPDTEFYTEVVRHLEVDPSYCIFIDD</sequence>
<comment type="caution">
    <text evidence="1">The sequence shown here is derived from an EMBL/GenBank/DDBJ whole genome shotgun (WGS) entry which is preliminary data.</text>
</comment>
<evidence type="ECO:0000313" key="2">
    <source>
        <dbReference type="Proteomes" id="UP000236291"/>
    </source>
</evidence>
<name>A0A2K3N032_TRIPR</name>
<dbReference type="InterPro" id="IPR023214">
    <property type="entry name" value="HAD_sf"/>
</dbReference>
<dbReference type="EMBL" id="ASHM01014470">
    <property type="protein sequence ID" value="PNX96403.1"/>
    <property type="molecule type" value="Genomic_DNA"/>
</dbReference>
<accession>A0A2K3N032</accession>
<dbReference type="Proteomes" id="UP000236291">
    <property type="component" value="Unassembled WGS sequence"/>
</dbReference>
<dbReference type="PANTHER" id="PTHR43611">
    <property type="entry name" value="ALPHA-D-GLUCOSE 1-PHOSPHATE PHOSPHATASE"/>
    <property type="match status" value="1"/>
</dbReference>
<reference evidence="1 2" key="2">
    <citation type="journal article" date="2017" name="Front. Plant Sci.">
        <title>Gene Classification and Mining of Molecular Markers Useful in Red Clover (Trifolium pratense) Breeding.</title>
        <authorList>
            <person name="Istvanek J."/>
            <person name="Dluhosova J."/>
            <person name="Dluhos P."/>
            <person name="Patkova L."/>
            <person name="Nedelnik J."/>
            <person name="Repkova J."/>
        </authorList>
    </citation>
    <scope>NUCLEOTIDE SEQUENCE [LARGE SCALE GENOMIC DNA]</scope>
    <source>
        <strain evidence="2">cv. Tatra</strain>
        <tissue evidence="1">Young leaves</tissue>
    </source>
</reference>
<evidence type="ECO:0000313" key="1">
    <source>
        <dbReference type="EMBL" id="PNX96403.1"/>
    </source>
</evidence>
<proteinExistence type="predicted"/>
<dbReference type="Gene3D" id="3.40.50.1000">
    <property type="entry name" value="HAD superfamily/HAD-like"/>
    <property type="match status" value="1"/>
</dbReference>
<organism evidence="1 2">
    <name type="scientific">Trifolium pratense</name>
    <name type="common">Red clover</name>
    <dbReference type="NCBI Taxonomy" id="57577"/>
    <lineage>
        <taxon>Eukaryota</taxon>
        <taxon>Viridiplantae</taxon>
        <taxon>Streptophyta</taxon>
        <taxon>Embryophyta</taxon>
        <taxon>Tracheophyta</taxon>
        <taxon>Spermatophyta</taxon>
        <taxon>Magnoliopsida</taxon>
        <taxon>eudicotyledons</taxon>
        <taxon>Gunneridae</taxon>
        <taxon>Pentapetalae</taxon>
        <taxon>rosids</taxon>
        <taxon>fabids</taxon>
        <taxon>Fabales</taxon>
        <taxon>Fabaceae</taxon>
        <taxon>Papilionoideae</taxon>
        <taxon>50 kb inversion clade</taxon>
        <taxon>NPAAA clade</taxon>
        <taxon>Hologalegina</taxon>
        <taxon>IRL clade</taxon>
        <taxon>Trifolieae</taxon>
        <taxon>Trifolium</taxon>
    </lineage>
</organism>
<dbReference type="STRING" id="57577.A0A2K3N032"/>